<name>A0A0G0DXT3_9BACT</name>
<sequence>MNYKTVSINIVSKFWNKHPCNIKHSKSIFGTKKYFNEIEKRKYFVEPHIPQFTQFAKWKNKEVLEIGCGIGTDTINFARAGAFVTAVDVSKSSISIAKKRSQIFVLTKRIKFYHANAEQLSKTVPIKPYDLIYSFGVIHHTPNPKNVIKELKKYTYPKTELRIMLYHKYSWKVFWIILKYGNAAFWRINELISKYSEAAIGSPVSYVYTIPQAKELLKGFRITNIWIDHIFPYNINKYRKYIYQKTWYWTIIPKSIFKWLEKNFGWHILIKAIPLN</sequence>
<accession>A0A0G0DXT3</accession>
<keyword evidence="2" id="KW-0808">Transferase</keyword>
<dbReference type="Pfam" id="PF13847">
    <property type="entry name" value="Methyltransf_31"/>
    <property type="match status" value="1"/>
</dbReference>
<protein>
    <submittedName>
        <fullName evidence="2">Methyltransferase type 12</fullName>
    </submittedName>
</protein>
<dbReference type="AlphaFoldDB" id="A0A0G0DXT3"/>
<dbReference type="EMBL" id="LBPN01000001">
    <property type="protein sequence ID" value="KKP59967.1"/>
    <property type="molecule type" value="Genomic_DNA"/>
</dbReference>
<evidence type="ECO:0000313" key="3">
    <source>
        <dbReference type="Proteomes" id="UP000034176"/>
    </source>
</evidence>
<gene>
    <name evidence="2" type="ORF">UR52_C0001G0047</name>
</gene>
<organism evidence="2 3">
    <name type="scientific">Candidatus Gottesmanbacteria bacterium GW2011_GWA1_34_13</name>
    <dbReference type="NCBI Taxonomy" id="1618434"/>
    <lineage>
        <taxon>Bacteria</taxon>
        <taxon>Candidatus Gottesmaniibacteriota</taxon>
    </lineage>
</organism>
<dbReference type="PANTHER" id="PTHR43861">
    <property type="entry name" value="TRANS-ACONITATE 2-METHYLTRANSFERASE-RELATED"/>
    <property type="match status" value="1"/>
</dbReference>
<dbReference type="Proteomes" id="UP000034176">
    <property type="component" value="Unassembled WGS sequence"/>
</dbReference>
<dbReference type="SUPFAM" id="SSF53335">
    <property type="entry name" value="S-adenosyl-L-methionine-dependent methyltransferases"/>
    <property type="match status" value="1"/>
</dbReference>
<evidence type="ECO:0000259" key="1">
    <source>
        <dbReference type="Pfam" id="PF13847"/>
    </source>
</evidence>
<dbReference type="STRING" id="1618434.UR52_C0001G0047"/>
<reference evidence="2 3" key="1">
    <citation type="journal article" date="2015" name="Nature">
        <title>rRNA introns, odd ribosomes, and small enigmatic genomes across a large radiation of phyla.</title>
        <authorList>
            <person name="Brown C.T."/>
            <person name="Hug L.A."/>
            <person name="Thomas B.C."/>
            <person name="Sharon I."/>
            <person name="Castelle C.J."/>
            <person name="Singh A."/>
            <person name="Wilkins M.J."/>
            <person name="Williams K.H."/>
            <person name="Banfield J.F."/>
        </authorList>
    </citation>
    <scope>NUCLEOTIDE SEQUENCE [LARGE SCALE GENOMIC DNA]</scope>
</reference>
<dbReference type="InterPro" id="IPR029063">
    <property type="entry name" value="SAM-dependent_MTases_sf"/>
</dbReference>
<proteinExistence type="predicted"/>
<evidence type="ECO:0000313" key="2">
    <source>
        <dbReference type="EMBL" id="KKP59967.1"/>
    </source>
</evidence>
<dbReference type="InterPro" id="IPR025714">
    <property type="entry name" value="Methyltranfer_dom"/>
</dbReference>
<dbReference type="GO" id="GO:0032259">
    <property type="term" value="P:methylation"/>
    <property type="evidence" value="ECO:0007669"/>
    <property type="project" value="UniProtKB-KW"/>
</dbReference>
<dbReference type="Gene3D" id="3.40.50.150">
    <property type="entry name" value="Vaccinia Virus protein VP39"/>
    <property type="match status" value="1"/>
</dbReference>
<dbReference type="CDD" id="cd02440">
    <property type="entry name" value="AdoMet_MTases"/>
    <property type="match status" value="1"/>
</dbReference>
<comment type="caution">
    <text evidence="2">The sequence shown here is derived from an EMBL/GenBank/DDBJ whole genome shotgun (WGS) entry which is preliminary data.</text>
</comment>
<dbReference type="GO" id="GO:0008168">
    <property type="term" value="F:methyltransferase activity"/>
    <property type="evidence" value="ECO:0007669"/>
    <property type="project" value="UniProtKB-KW"/>
</dbReference>
<feature type="domain" description="Methyltransferase" evidence="1">
    <location>
        <begin position="59"/>
        <end position="163"/>
    </location>
</feature>
<keyword evidence="2" id="KW-0489">Methyltransferase</keyword>